<dbReference type="AlphaFoldDB" id="A0A9N9YXC5"/>
<keyword evidence="2" id="KW-1185">Reference proteome</keyword>
<evidence type="ECO:0000313" key="2">
    <source>
        <dbReference type="Proteomes" id="UP000696573"/>
    </source>
</evidence>
<dbReference type="EMBL" id="CABFNQ020000768">
    <property type="protein sequence ID" value="CAH0043074.1"/>
    <property type="molecule type" value="Genomic_DNA"/>
</dbReference>
<evidence type="ECO:0000313" key="1">
    <source>
        <dbReference type="EMBL" id="CAH0043074.1"/>
    </source>
</evidence>
<reference evidence="1" key="1">
    <citation type="submission" date="2021-10" db="EMBL/GenBank/DDBJ databases">
        <authorList>
            <person name="Piombo E."/>
        </authorList>
    </citation>
    <scope>NUCLEOTIDE SEQUENCE</scope>
</reference>
<protein>
    <submittedName>
        <fullName evidence="1">Uncharacterized protein</fullName>
    </submittedName>
</protein>
<gene>
    <name evidence="1" type="ORF">CRHIZ90672A_00004927</name>
</gene>
<dbReference type="Proteomes" id="UP000696573">
    <property type="component" value="Unassembled WGS sequence"/>
</dbReference>
<accession>A0A9N9YXC5</accession>
<name>A0A9N9YXC5_9HYPO</name>
<organism evidence="1 2">
    <name type="scientific">Clonostachys rhizophaga</name>
    <dbReference type="NCBI Taxonomy" id="160324"/>
    <lineage>
        <taxon>Eukaryota</taxon>
        <taxon>Fungi</taxon>
        <taxon>Dikarya</taxon>
        <taxon>Ascomycota</taxon>
        <taxon>Pezizomycotina</taxon>
        <taxon>Sordariomycetes</taxon>
        <taxon>Hypocreomycetidae</taxon>
        <taxon>Hypocreales</taxon>
        <taxon>Bionectriaceae</taxon>
        <taxon>Clonostachys</taxon>
    </lineage>
</organism>
<comment type="caution">
    <text evidence="1">The sequence shown here is derived from an EMBL/GenBank/DDBJ whole genome shotgun (WGS) entry which is preliminary data.</text>
</comment>
<sequence>MIAAGFLRQAALQSQWNSYCERARISARYGAKASKRITVWQIVGSGNASRQRAGLFFNS</sequence>
<proteinExistence type="predicted"/>